<dbReference type="PANTHER" id="PTHR47763">
    <property type="entry name" value="ALPHA-PROTEIN KINASE VWKA"/>
    <property type="match status" value="1"/>
</dbReference>
<dbReference type="InterPro" id="IPR052969">
    <property type="entry name" value="Thr-specific_kinase-like"/>
</dbReference>
<dbReference type="Proteomes" id="UP000275571">
    <property type="component" value="Chromosome"/>
</dbReference>
<dbReference type="SUPFAM" id="SSF53300">
    <property type="entry name" value="vWA-like"/>
    <property type="match status" value="1"/>
</dbReference>
<evidence type="ECO:0000256" key="2">
    <source>
        <dbReference type="ARBA" id="ARBA00022525"/>
    </source>
</evidence>
<evidence type="ECO:0000313" key="5">
    <source>
        <dbReference type="EMBL" id="AYE36204.1"/>
    </source>
</evidence>
<dbReference type="EMBL" id="CP028884">
    <property type="protein sequence ID" value="AYE36204.1"/>
    <property type="molecule type" value="Genomic_DNA"/>
</dbReference>
<evidence type="ECO:0000256" key="3">
    <source>
        <dbReference type="ARBA" id="ARBA00022729"/>
    </source>
</evidence>
<dbReference type="GO" id="GO:0004674">
    <property type="term" value="F:protein serine/threonine kinase activity"/>
    <property type="evidence" value="ECO:0007669"/>
    <property type="project" value="TreeGrafter"/>
</dbReference>
<keyword evidence="2" id="KW-0964">Secreted</keyword>
<dbReference type="InterPro" id="IPR056861">
    <property type="entry name" value="HMCN1-like_VWA"/>
</dbReference>
<accession>A0A386PKD7</accession>
<sequence>MKKTYLVIFLLIVFNLFSLMDDYLDVTIDDVYVEAHEDGFHLFIRKKPRVKSVILTESFEIPDKSKDVSTYSFRTLSYNKINGDEIRILNGRVIKNRELLSLTSSTPVPNKKFGEAFHILIPKRLKYGFPNFSTRSGDIDLETLKRKKEPFWFSIRTFEKKYNDYLGQYKDNAYELFFKDTQTEGRVEIDGLKEAFLRFSDNVIVANKGIDTIEKIKDILERTEDSLAELDLVFVIDATESMKSHIEILKEHLFEIVEPQLKKFKSYRVGIVFYKDYLEDFLTRSFDFNTKEYLNNILKYVNVGGGGDYPEAVFEGINAAVTQFDWKAENRLIIVLGDAPPHEYPRGPIVYEDVIDSAKRKDITIYGILLQQ</sequence>
<name>A0A386PKD7_9SPIR</name>
<dbReference type="GO" id="GO:0005737">
    <property type="term" value="C:cytoplasm"/>
    <property type="evidence" value="ECO:0007669"/>
    <property type="project" value="TreeGrafter"/>
</dbReference>
<dbReference type="RefSeq" id="WP_120104127.1">
    <property type="nucleotide sequence ID" value="NZ_CP028884.1"/>
</dbReference>
<dbReference type="Pfam" id="PF25106">
    <property type="entry name" value="VWA_4"/>
    <property type="match status" value="1"/>
</dbReference>
<evidence type="ECO:0000259" key="4">
    <source>
        <dbReference type="PROSITE" id="PS50234"/>
    </source>
</evidence>
<dbReference type="AlphaFoldDB" id="A0A386PKD7"/>
<protein>
    <submittedName>
        <fullName evidence="5">VWA domain-containing protein</fullName>
    </submittedName>
</protein>
<dbReference type="KEGG" id="btur:DB313_01670"/>
<keyword evidence="3" id="KW-0732">Signal</keyword>
<dbReference type="PANTHER" id="PTHR47763:SF1">
    <property type="entry name" value="DUF659 DOMAIN-CONTAINING PROTEIN"/>
    <property type="match status" value="1"/>
</dbReference>
<reference evidence="5 6" key="1">
    <citation type="journal article" date="2018" name="Infect. Genet. Evol.">
        <title>Genome-wide analysis of Borrelia turcica and 'Candidatus Borrelia tachyglossi' shows relapsing fever-like genomes with unique genomic links to Lyme disease Borrelia.</title>
        <authorList>
            <person name="Gofton A.W."/>
            <person name="Margos G."/>
            <person name="Fingerle V."/>
            <person name="Hepner S."/>
            <person name="Loh S.M."/>
            <person name="Ryan U."/>
            <person name="Irwin P."/>
            <person name="Oskam C.L."/>
        </authorList>
    </citation>
    <scope>NUCLEOTIDE SEQUENCE [LARGE SCALE GENOMIC DNA]</scope>
    <source>
        <strain evidence="5 6">IST7</strain>
    </source>
</reference>
<comment type="subcellular location">
    <subcellularLocation>
        <location evidence="1">Secreted</location>
    </subcellularLocation>
</comment>
<dbReference type="PROSITE" id="PS50234">
    <property type="entry name" value="VWFA"/>
    <property type="match status" value="1"/>
</dbReference>
<dbReference type="InterPro" id="IPR002035">
    <property type="entry name" value="VWF_A"/>
</dbReference>
<dbReference type="OrthoDB" id="308811at2"/>
<organism evidence="5 6">
    <name type="scientific">Borrelia turcica IST7</name>
    <dbReference type="NCBI Taxonomy" id="1104446"/>
    <lineage>
        <taxon>Bacteria</taxon>
        <taxon>Pseudomonadati</taxon>
        <taxon>Spirochaetota</taxon>
        <taxon>Spirochaetia</taxon>
        <taxon>Spirochaetales</taxon>
        <taxon>Borreliaceae</taxon>
        <taxon>Borrelia</taxon>
    </lineage>
</organism>
<evidence type="ECO:0000256" key="1">
    <source>
        <dbReference type="ARBA" id="ARBA00004613"/>
    </source>
</evidence>
<evidence type="ECO:0000313" key="6">
    <source>
        <dbReference type="Proteomes" id="UP000275571"/>
    </source>
</evidence>
<proteinExistence type="predicted"/>
<feature type="domain" description="VWFA" evidence="4">
    <location>
        <begin position="231"/>
        <end position="372"/>
    </location>
</feature>
<dbReference type="InterPro" id="IPR036465">
    <property type="entry name" value="vWFA_dom_sf"/>
</dbReference>
<keyword evidence="6" id="KW-1185">Reference proteome</keyword>
<gene>
    <name evidence="5" type="ORF">DB313_01670</name>
</gene>
<dbReference type="CDD" id="cd00198">
    <property type="entry name" value="vWFA"/>
    <property type="match status" value="1"/>
</dbReference>
<dbReference type="Gene3D" id="3.40.50.410">
    <property type="entry name" value="von Willebrand factor, type A domain"/>
    <property type="match status" value="1"/>
</dbReference>